<sequence>MCTATSVKKSTGTFKVDKKTGLVTFTPKSGWTGVTKVPYIVRDSYGALAAAIITVTIKPAAYLELKELAWTGAKPALKSHPAVKVPDSSLGNGKTVATMRIPKLGSNWQQTVLNGISQKNLSTGLGYYPGTALPGALGNFAVAGHRITRGHPFLNLDRLVTGDSIAVQVGNKIYLYKVTSTKVVEPTSVSVIFPVPGNLKGIASGAILTLTTCTPKNSAEKRLIVHAALDSILDAATAPNKFKSKA</sequence>
<dbReference type="InterPro" id="IPR042003">
    <property type="entry name" value="Sortase_E"/>
</dbReference>
<dbReference type="Pfam" id="PF17963">
    <property type="entry name" value="Big_9"/>
    <property type="match status" value="1"/>
</dbReference>
<gene>
    <name evidence="2" type="ORF">UFOPK1852_00684</name>
</gene>
<dbReference type="Gene3D" id="2.40.260.10">
    <property type="entry name" value="Sortase"/>
    <property type="match status" value="1"/>
</dbReference>
<dbReference type="InterPro" id="IPR005754">
    <property type="entry name" value="Sortase"/>
</dbReference>
<dbReference type="NCBIfam" id="NF033747">
    <property type="entry name" value="class_E_sortase"/>
    <property type="match status" value="1"/>
</dbReference>
<dbReference type="InterPro" id="IPR023365">
    <property type="entry name" value="Sortase_dom-sf"/>
</dbReference>
<dbReference type="CDD" id="cd05830">
    <property type="entry name" value="Sortase_E"/>
    <property type="match status" value="1"/>
</dbReference>
<dbReference type="AlphaFoldDB" id="A0A6J6HJ85"/>
<accession>A0A6J6HJ85</accession>
<dbReference type="SUPFAM" id="SSF63817">
    <property type="entry name" value="Sortase"/>
    <property type="match status" value="1"/>
</dbReference>
<name>A0A6J6HJ85_9ZZZZ</name>
<organism evidence="2">
    <name type="scientific">freshwater metagenome</name>
    <dbReference type="NCBI Taxonomy" id="449393"/>
    <lineage>
        <taxon>unclassified sequences</taxon>
        <taxon>metagenomes</taxon>
        <taxon>ecological metagenomes</taxon>
    </lineage>
</organism>
<proteinExistence type="predicted"/>
<dbReference type="Pfam" id="PF04203">
    <property type="entry name" value="Sortase"/>
    <property type="match status" value="1"/>
</dbReference>
<reference evidence="2" key="1">
    <citation type="submission" date="2020-05" db="EMBL/GenBank/DDBJ databases">
        <authorList>
            <person name="Chiriac C."/>
            <person name="Salcher M."/>
            <person name="Ghai R."/>
            <person name="Kavagutti S V."/>
        </authorList>
    </citation>
    <scope>NUCLEOTIDE SEQUENCE</scope>
</reference>
<protein>
    <submittedName>
        <fullName evidence="2">Unannotated protein</fullName>
    </submittedName>
</protein>
<dbReference type="InterPro" id="IPR053465">
    <property type="entry name" value="Sortase_Class_E"/>
</dbReference>
<dbReference type="NCBIfam" id="TIGR01076">
    <property type="entry name" value="sortase_fam"/>
    <property type="match status" value="1"/>
</dbReference>
<evidence type="ECO:0000313" key="2">
    <source>
        <dbReference type="EMBL" id="CAB4611084.1"/>
    </source>
</evidence>
<dbReference type="GO" id="GO:0016787">
    <property type="term" value="F:hydrolase activity"/>
    <property type="evidence" value="ECO:0007669"/>
    <property type="project" value="UniProtKB-KW"/>
</dbReference>
<evidence type="ECO:0000256" key="1">
    <source>
        <dbReference type="ARBA" id="ARBA00022801"/>
    </source>
</evidence>
<keyword evidence="1" id="KW-0378">Hydrolase</keyword>
<dbReference type="EMBL" id="CAEZUS010000092">
    <property type="protein sequence ID" value="CAB4611084.1"/>
    <property type="molecule type" value="Genomic_DNA"/>
</dbReference>